<evidence type="ECO:0000313" key="3">
    <source>
        <dbReference type="Proteomes" id="UP001519294"/>
    </source>
</evidence>
<evidence type="ECO:0000313" key="2">
    <source>
        <dbReference type="EMBL" id="MBP2257177.1"/>
    </source>
</evidence>
<dbReference type="Gene3D" id="1.50.10.150">
    <property type="entry name" value="Voltage-dependent anion channel"/>
    <property type="match status" value="1"/>
</dbReference>
<feature type="transmembrane region" description="Helical" evidence="1">
    <location>
        <begin position="182"/>
        <end position="203"/>
    </location>
</feature>
<proteinExistence type="predicted"/>
<feature type="transmembrane region" description="Helical" evidence="1">
    <location>
        <begin position="119"/>
        <end position="137"/>
    </location>
</feature>
<dbReference type="EMBL" id="JAGIKX010000006">
    <property type="protein sequence ID" value="MBP2257177.1"/>
    <property type="molecule type" value="Genomic_DNA"/>
</dbReference>
<organism evidence="2 3">
    <name type="scientific">Virgibacillus alimentarius</name>
    <dbReference type="NCBI Taxonomy" id="698769"/>
    <lineage>
        <taxon>Bacteria</taxon>
        <taxon>Bacillati</taxon>
        <taxon>Bacillota</taxon>
        <taxon>Bacilli</taxon>
        <taxon>Bacillales</taxon>
        <taxon>Bacillaceae</taxon>
        <taxon>Virgibacillus</taxon>
    </lineage>
</organism>
<name>A0ABS4S6S5_9BACI</name>
<keyword evidence="1" id="KW-1133">Transmembrane helix</keyword>
<gene>
    <name evidence="2" type="ORF">J2Z81_001125</name>
</gene>
<dbReference type="Proteomes" id="UP001519294">
    <property type="component" value="Unassembled WGS sequence"/>
</dbReference>
<keyword evidence="1" id="KW-0472">Membrane</keyword>
<keyword evidence="3" id="KW-1185">Reference proteome</keyword>
<accession>A0ABS4S6S5</accession>
<protein>
    <submittedName>
        <fullName evidence="2">Uncharacterized protein</fullName>
    </submittedName>
</protein>
<reference evidence="2 3" key="1">
    <citation type="submission" date="2021-03" db="EMBL/GenBank/DDBJ databases">
        <title>Genomic Encyclopedia of Type Strains, Phase IV (KMG-IV): sequencing the most valuable type-strain genomes for metagenomic binning, comparative biology and taxonomic classification.</title>
        <authorList>
            <person name="Goeker M."/>
        </authorList>
    </citation>
    <scope>NUCLEOTIDE SEQUENCE [LARGE SCALE GENOMIC DNA]</scope>
    <source>
        <strain evidence="2 3">DSM 25790</strain>
    </source>
</reference>
<feature type="transmembrane region" description="Helical" evidence="1">
    <location>
        <begin position="224"/>
        <end position="243"/>
    </location>
</feature>
<dbReference type="InterPro" id="IPR038665">
    <property type="entry name" value="Voltage-dep_anion_channel_sf"/>
</dbReference>
<dbReference type="RefSeq" id="WP_226370882.1">
    <property type="nucleotide sequence ID" value="NZ_JAGIKX010000006.1"/>
</dbReference>
<comment type="caution">
    <text evidence="2">The sequence shown here is derived from an EMBL/GenBank/DDBJ whole genome shotgun (WGS) entry which is preliminary data.</text>
</comment>
<keyword evidence="1" id="KW-0812">Transmembrane</keyword>
<feature type="transmembrane region" description="Helical" evidence="1">
    <location>
        <begin position="52"/>
        <end position="74"/>
    </location>
</feature>
<feature type="transmembrane region" description="Helical" evidence="1">
    <location>
        <begin position="325"/>
        <end position="349"/>
    </location>
</feature>
<evidence type="ECO:0000256" key="1">
    <source>
        <dbReference type="SAM" id="Phobius"/>
    </source>
</evidence>
<sequence>MLYIIGFIALFFLVYYLIYKRLIFVQTVSGAIVMAVGVFSLNVGPNFSENALWYKLLALVTIIIWAFFMTSFAASILTSKFKKIHYEHPIGRFRIGTWVASTSVTVIIISNYFPIFNRIVIPLIIINTCLWLIYFIVSIKTIIQIWTGKSNENVNGILLLTTVSTQSLALMYNNVWDDFSSYFYINMTLIILGFIFYLLSALLMLKRYVKFTWSLVDDWMAPNCILHGALSIIGSAALISQTFSYRNLLALWSVVFFIFIIHEILEISRGVFRIQRYGFIKGIAFYHPSQWSRIFTFCMFYTFTLKFNTNFNIKPACIASTQEAILIYGKWIIAAILIIEIALLVHSLVTSQKQFKTSFR</sequence>
<feature type="transmembrane region" description="Helical" evidence="1">
    <location>
        <begin position="284"/>
        <end position="305"/>
    </location>
</feature>
<feature type="transmembrane region" description="Helical" evidence="1">
    <location>
        <begin position="7"/>
        <end position="40"/>
    </location>
</feature>
<feature type="transmembrane region" description="Helical" evidence="1">
    <location>
        <begin position="249"/>
        <end position="272"/>
    </location>
</feature>
<feature type="transmembrane region" description="Helical" evidence="1">
    <location>
        <begin position="95"/>
        <end position="113"/>
    </location>
</feature>